<evidence type="ECO:0000313" key="1">
    <source>
        <dbReference type="EMBL" id="JAD61811.1"/>
    </source>
</evidence>
<dbReference type="EMBL" id="GBRH01236084">
    <property type="protein sequence ID" value="JAD61811.1"/>
    <property type="molecule type" value="Transcribed_RNA"/>
</dbReference>
<accession>A0A0A9BEN6</accession>
<dbReference type="AlphaFoldDB" id="A0A0A9BEN6"/>
<reference evidence="1" key="2">
    <citation type="journal article" date="2015" name="Data Brief">
        <title>Shoot transcriptome of the giant reed, Arundo donax.</title>
        <authorList>
            <person name="Barrero R.A."/>
            <person name="Guerrero F.D."/>
            <person name="Moolhuijzen P."/>
            <person name="Goolsby J.A."/>
            <person name="Tidwell J."/>
            <person name="Bellgard S.E."/>
            <person name="Bellgard M.I."/>
        </authorList>
    </citation>
    <scope>NUCLEOTIDE SEQUENCE</scope>
    <source>
        <tissue evidence="1">Shoot tissue taken approximately 20 cm above the soil surface</tissue>
    </source>
</reference>
<reference evidence="1" key="1">
    <citation type="submission" date="2014-09" db="EMBL/GenBank/DDBJ databases">
        <authorList>
            <person name="Magalhaes I.L.F."/>
            <person name="Oliveira U."/>
            <person name="Santos F.R."/>
            <person name="Vidigal T.H.D.A."/>
            <person name="Brescovit A.D."/>
            <person name="Santos A.J."/>
        </authorList>
    </citation>
    <scope>NUCLEOTIDE SEQUENCE</scope>
    <source>
        <tissue evidence="1">Shoot tissue taken approximately 20 cm above the soil surface</tissue>
    </source>
</reference>
<organism evidence="1">
    <name type="scientific">Arundo donax</name>
    <name type="common">Giant reed</name>
    <name type="synonym">Donax arundinaceus</name>
    <dbReference type="NCBI Taxonomy" id="35708"/>
    <lineage>
        <taxon>Eukaryota</taxon>
        <taxon>Viridiplantae</taxon>
        <taxon>Streptophyta</taxon>
        <taxon>Embryophyta</taxon>
        <taxon>Tracheophyta</taxon>
        <taxon>Spermatophyta</taxon>
        <taxon>Magnoliopsida</taxon>
        <taxon>Liliopsida</taxon>
        <taxon>Poales</taxon>
        <taxon>Poaceae</taxon>
        <taxon>PACMAD clade</taxon>
        <taxon>Arundinoideae</taxon>
        <taxon>Arundineae</taxon>
        <taxon>Arundo</taxon>
    </lineage>
</organism>
<name>A0A0A9BEN6_ARUDO</name>
<sequence length="17" mass="1788">MGAHREMRGTGAGMRIG</sequence>
<protein>
    <submittedName>
        <fullName evidence="1">Uncharacterized protein</fullName>
    </submittedName>
</protein>
<proteinExistence type="predicted"/>